<dbReference type="AlphaFoldDB" id="A0A8T0SU48"/>
<organism evidence="2 3">
    <name type="scientific">Panicum virgatum</name>
    <name type="common">Blackwell switchgrass</name>
    <dbReference type="NCBI Taxonomy" id="38727"/>
    <lineage>
        <taxon>Eukaryota</taxon>
        <taxon>Viridiplantae</taxon>
        <taxon>Streptophyta</taxon>
        <taxon>Embryophyta</taxon>
        <taxon>Tracheophyta</taxon>
        <taxon>Spermatophyta</taxon>
        <taxon>Magnoliopsida</taxon>
        <taxon>Liliopsida</taxon>
        <taxon>Poales</taxon>
        <taxon>Poaceae</taxon>
        <taxon>PACMAD clade</taxon>
        <taxon>Panicoideae</taxon>
        <taxon>Panicodae</taxon>
        <taxon>Paniceae</taxon>
        <taxon>Panicinae</taxon>
        <taxon>Panicum</taxon>
        <taxon>Panicum sect. Hiantes</taxon>
    </lineage>
</organism>
<comment type="caution">
    <text evidence="2">The sequence shown here is derived from an EMBL/GenBank/DDBJ whole genome shotgun (WGS) entry which is preliminary data.</text>
</comment>
<reference evidence="2" key="1">
    <citation type="submission" date="2020-05" db="EMBL/GenBank/DDBJ databases">
        <title>WGS assembly of Panicum virgatum.</title>
        <authorList>
            <person name="Lovell J.T."/>
            <person name="Jenkins J."/>
            <person name="Shu S."/>
            <person name="Juenger T.E."/>
            <person name="Schmutz J."/>
        </authorList>
    </citation>
    <scope>NUCLEOTIDE SEQUENCE</scope>
    <source>
        <strain evidence="2">AP13</strain>
    </source>
</reference>
<feature type="region of interest" description="Disordered" evidence="1">
    <location>
        <begin position="104"/>
        <end position="123"/>
    </location>
</feature>
<evidence type="ECO:0000313" key="3">
    <source>
        <dbReference type="Proteomes" id="UP000823388"/>
    </source>
</evidence>
<evidence type="ECO:0000313" key="2">
    <source>
        <dbReference type="EMBL" id="KAG2602111.1"/>
    </source>
</evidence>
<feature type="region of interest" description="Disordered" evidence="1">
    <location>
        <begin position="51"/>
        <end position="87"/>
    </location>
</feature>
<feature type="region of interest" description="Disordered" evidence="1">
    <location>
        <begin position="133"/>
        <end position="152"/>
    </location>
</feature>
<gene>
    <name evidence="2" type="ORF">PVAP13_5KG655400</name>
</gene>
<evidence type="ECO:0000256" key="1">
    <source>
        <dbReference type="SAM" id="MobiDB-lite"/>
    </source>
</evidence>
<protein>
    <submittedName>
        <fullName evidence="2">Uncharacterized protein</fullName>
    </submittedName>
</protein>
<dbReference type="EMBL" id="CM029045">
    <property type="protein sequence ID" value="KAG2602111.1"/>
    <property type="molecule type" value="Genomic_DNA"/>
</dbReference>
<proteinExistence type="predicted"/>
<feature type="compositionally biased region" description="Basic residues" evidence="1">
    <location>
        <begin position="133"/>
        <end position="142"/>
    </location>
</feature>
<feature type="compositionally biased region" description="Gly residues" evidence="1">
    <location>
        <begin position="52"/>
        <end position="77"/>
    </location>
</feature>
<feature type="compositionally biased region" description="Gly residues" evidence="1">
    <location>
        <begin position="105"/>
        <end position="116"/>
    </location>
</feature>
<sequence>MAAAAAPAMCSVPAPPGAMRCRAFSPLTRTGAAAPRIAPPGLARAGRLEAVQGGGGGRAQGEAGGAGRVGERAGGARGQLHPGRRDGAALLVPRRVVLDVRGEAGVRGGGPAGGLVPGRRADGRGLRAHLRRLPQGRLRHLHPQGDKEEEVH</sequence>
<dbReference type="Proteomes" id="UP000823388">
    <property type="component" value="Chromosome 5K"/>
</dbReference>
<feature type="compositionally biased region" description="Basic and acidic residues" evidence="1">
    <location>
        <begin position="143"/>
        <end position="152"/>
    </location>
</feature>
<accession>A0A8T0SU48</accession>
<name>A0A8T0SU48_PANVG</name>
<keyword evidence="3" id="KW-1185">Reference proteome</keyword>